<dbReference type="EMBL" id="MNAD01000984">
    <property type="protein sequence ID" value="OJT09099.1"/>
    <property type="molecule type" value="Genomic_DNA"/>
</dbReference>
<sequence length="1149" mass="127389">MTLKRKRATRHVRSSAPNAADPLDNAFAFGALKTYTTKRVGPIAMAKHRAEVEERHLRNLTSLGQGSRDILDSLHHQPESSTENDESMDGAQDDYMIVVNDREPDAHDWEYLKDAPREEEVVQIRDILSMRGYRPKDERTWGLRVQNLDENWRPLLPKLVDCYLRWRYGHPVPPVTPPDASDGPSSFEIDVLDFYTLHRVAAIPMPEHCATRAEALVLSGYLGTAPLQPSLAISLKTLELFRVIRLFKASFSVEAYAKLLCHYYALQDEPEVVFTRMYAMDGNNSLKRMAALGGRQVGDRRTFHDSDYFLPTAFVNEFAHEVRSRPLPDGNDDDDGGDGDGDSGNNDQNIRRSDGSAALNSLSAAAEPLLEGGDPTDGRAVQSSCTKNWKAAASDDKKRSWGIFEETGIFASACRHGLILWLVDMIRSGELAKYPLAIVSKVLEVLGERTLGGFDIGCTFQDTVKASSLGEKFVKSGSHMCVNAFHGYSHNYRCQLRHHPNILRGIGLEDLEVMERIFSASNHLASIIRYASAYRRRVLIDVFFRHWDEEKYQNLGLMLYNNLRQALEIIERVTIELATALEALNITEADLVSYRQQELEYFEHLGEENQRDIHAVAYVETLQELNKISAELGDAEQRFLKTVPAGYTPSISFLPPTSSATTYEADTSATRKAETRRRYLKERQDVLTLEVASLEVQLGIRNRWRPGDAQYIQVMEYIATRKYHRALGHLQRLVVQRLFELHKLNLSQTGYRVRTHIAKHLQARCRAIRNAVNNYNAAAAALKPPRPPLDWSQVSHMTYVEEFELLQDTSGDLQKKKWSEPVVRTTMRLAQRLERAREEVERVNLEVRRLHTSICDEEVLYGVVLDDLQRRQDPWHGATLEYVTRRRRVNARLLVYIDKIHDLEGFTGNSNPGRRQGAVFPALLSQSELAARAVSPTANPPTSAASTSAPAASTSTAASSFTSAATAWTLPAANPPTSTASLFTPTASLPTSAASTSAPAASTFASASPSTSAATALTSTTSTSTYSATAWTPAANSHTSAASTSAPAAGTSTASSTRAAARTFASVGTSASVTARGTPLGTPLPYLVSAPASHARVSHDRLALPGESDIRDDFEAERRTLGREDDTLEEEDVLEEQATAYADFVASMM</sequence>
<dbReference type="Pfam" id="PF18758">
    <property type="entry name" value="KDZ"/>
    <property type="match status" value="1"/>
</dbReference>
<dbReference type="AlphaFoldDB" id="A0A1M2VNC5"/>
<evidence type="ECO:0000256" key="1">
    <source>
        <dbReference type="SAM" id="Coils"/>
    </source>
</evidence>
<dbReference type="PANTHER" id="PTHR33096">
    <property type="entry name" value="CXC2 DOMAIN-CONTAINING PROTEIN"/>
    <property type="match status" value="1"/>
</dbReference>
<name>A0A1M2VNC5_TRAPU</name>
<evidence type="ECO:0000313" key="4">
    <source>
        <dbReference type="Proteomes" id="UP000184267"/>
    </source>
</evidence>
<dbReference type="STRING" id="154538.A0A1M2VNC5"/>
<dbReference type="InterPro" id="IPR040521">
    <property type="entry name" value="KDZ"/>
</dbReference>
<keyword evidence="1" id="KW-0175">Coiled coil</keyword>
<feature type="compositionally biased region" description="Acidic residues" evidence="2">
    <location>
        <begin position="330"/>
        <end position="341"/>
    </location>
</feature>
<keyword evidence="4" id="KW-1185">Reference proteome</keyword>
<evidence type="ECO:0000313" key="3">
    <source>
        <dbReference type="EMBL" id="OJT09099.1"/>
    </source>
</evidence>
<feature type="coiled-coil region" evidence="1">
    <location>
        <begin position="823"/>
        <end position="853"/>
    </location>
</feature>
<dbReference type="Proteomes" id="UP000184267">
    <property type="component" value="Unassembled WGS sequence"/>
</dbReference>
<reference evidence="3 4" key="1">
    <citation type="submission" date="2016-10" db="EMBL/GenBank/DDBJ databases">
        <title>Genome sequence of the basidiomycete white-rot fungus Trametes pubescens.</title>
        <authorList>
            <person name="Makela M.R."/>
            <person name="Granchi Z."/>
            <person name="Peng M."/>
            <person name="De Vries R.P."/>
            <person name="Grigoriev I."/>
            <person name="Riley R."/>
            <person name="Hilden K."/>
        </authorList>
    </citation>
    <scope>NUCLEOTIDE SEQUENCE [LARGE SCALE GENOMIC DNA]</scope>
    <source>
        <strain evidence="3 4">FBCC735</strain>
    </source>
</reference>
<feature type="region of interest" description="Disordered" evidence="2">
    <location>
        <begin position="324"/>
        <end position="353"/>
    </location>
</feature>
<gene>
    <name evidence="3" type="ORF">TRAPUB_1</name>
</gene>
<organism evidence="3 4">
    <name type="scientific">Trametes pubescens</name>
    <name type="common">White-rot fungus</name>
    <dbReference type="NCBI Taxonomy" id="154538"/>
    <lineage>
        <taxon>Eukaryota</taxon>
        <taxon>Fungi</taxon>
        <taxon>Dikarya</taxon>
        <taxon>Basidiomycota</taxon>
        <taxon>Agaricomycotina</taxon>
        <taxon>Agaricomycetes</taxon>
        <taxon>Polyporales</taxon>
        <taxon>Polyporaceae</taxon>
        <taxon>Trametes</taxon>
    </lineage>
</organism>
<dbReference type="OrthoDB" id="2689725at2759"/>
<comment type="caution">
    <text evidence="3">The sequence shown here is derived from an EMBL/GenBank/DDBJ whole genome shotgun (WGS) entry which is preliminary data.</text>
</comment>
<feature type="compositionally biased region" description="Low complexity" evidence="2">
    <location>
        <begin position="935"/>
        <end position="951"/>
    </location>
</feature>
<feature type="region of interest" description="Disordered" evidence="2">
    <location>
        <begin position="931"/>
        <end position="951"/>
    </location>
</feature>
<protein>
    <submittedName>
        <fullName evidence="3">Uncharacterized protein</fullName>
    </submittedName>
</protein>
<accession>A0A1M2VNC5</accession>
<dbReference type="OMA" id="RITQIHE"/>
<feature type="region of interest" description="Disordered" evidence="2">
    <location>
        <begin position="1"/>
        <end position="20"/>
    </location>
</feature>
<proteinExistence type="predicted"/>
<dbReference type="PANTHER" id="PTHR33096:SF1">
    <property type="entry name" value="CXC1-LIKE CYSTEINE CLUSTER ASSOCIATED WITH KDZ TRANSPOSASES DOMAIN-CONTAINING PROTEIN"/>
    <property type="match status" value="1"/>
</dbReference>
<evidence type="ECO:0000256" key="2">
    <source>
        <dbReference type="SAM" id="MobiDB-lite"/>
    </source>
</evidence>
<feature type="compositionally biased region" description="Basic residues" evidence="2">
    <location>
        <begin position="1"/>
        <end position="13"/>
    </location>
</feature>